<dbReference type="Proteomes" id="UP000182375">
    <property type="component" value="Unassembled WGS sequence"/>
</dbReference>
<dbReference type="PANTHER" id="PTHR22604:SF105">
    <property type="entry name" value="TRANS-1,2-DIHYDROBENZENE-1,2-DIOL DEHYDROGENASE"/>
    <property type="match status" value="1"/>
</dbReference>
<evidence type="ECO:0000256" key="3">
    <source>
        <dbReference type="SAM" id="MobiDB-lite"/>
    </source>
</evidence>
<evidence type="ECO:0000259" key="4">
    <source>
        <dbReference type="Pfam" id="PF01408"/>
    </source>
</evidence>
<dbReference type="Pfam" id="PF01408">
    <property type="entry name" value="GFO_IDH_MocA"/>
    <property type="match status" value="1"/>
</dbReference>
<reference evidence="6 7" key="1">
    <citation type="submission" date="2016-10" db="EMBL/GenBank/DDBJ databases">
        <authorList>
            <person name="de Groot N.N."/>
        </authorList>
    </citation>
    <scope>NUCLEOTIDE SEQUENCE [LARGE SCALE GENOMIC DNA]</scope>
    <source>
        <strain evidence="6 7">DSM 40306</strain>
    </source>
</reference>
<evidence type="ECO:0000313" key="6">
    <source>
        <dbReference type="EMBL" id="SEB31085.1"/>
    </source>
</evidence>
<organism evidence="6 7">
    <name type="scientific">Streptomyces misionensis</name>
    <dbReference type="NCBI Taxonomy" id="67331"/>
    <lineage>
        <taxon>Bacteria</taxon>
        <taxon>Bacillati</taxon>
        <taxon>Actinomycetota</taxon>
        <taxon>Actinomycetes</taxon>
        <taxon>Kitasatosporales</taxon>
        <taxon>Streptomycetaceae</taxon>
        <taxon>Streptomyces</taxon>
    </lineage>
</organism>
<dbReference type="SUPFAM" id="SSF55347">
    <property type="entry name" value="Glyceraldehyde-3-phosphate dehydrogenase-like, C-terminal domain"/>
    <property type="match status" value="1"/>
</dbReference>
<dbReference type="InterPro" id="IPR036291">
    <property type="entry name" value="NAD(P)-bd_dom_sf"/>
</dbReference>
<evidence type="ECO:0000259" key="5">
    <source>
        <dbReference type="Pfam" id="PF22725"/>
    </source>
</evidence>
<protein>
    <submittedName>
        <fullName evidence="6">Predicted dehydrogenase</fullName>
    </submittedName>
</protein>
<dbReference type="RefSeq" id="WP_074989993.1">
    <property type="nucleotide sequence ID" value="NZ_FNTD01000003.1"/>
</dbReference>
<dbReference type="STRING" id="67331.SAMN04490357_0114"/>
<gene>
    <name evidence="6" type="ORF">SAMN04490357_0114</name>
</gene>
<dbReference type="Gene3D" id="3.40.50.720">
    <property type="entry name" value="NAD(P)-binding Rossmann-like Domain"/>
    <property type="match status" value="1"/>
</dbReference>
<dbReference type="AlphaFoldDB" id="A0A1H4IAZ4"/>
<dbReference type="GO" id="GO:0000166">
    <property type="term" value="F:nucleotide binding"/>
    <property type="evidence" value="ECO:0007669"/>
    <property type="project" value="InterPro"/>
</dbReference>
<dbReference type="SUPFAM" id="SSF51735">
    <property type="entry name" value="NAD(P)-binding Rossmann-fold domains"/>
    <property type="match status" value="1"/>
</dbReference>
<evidence type="ECO:0000256" key="1">
    <source>
        <dbReference type="ARBA" id="ARBA00010928"/>
    </source>
</evidence>
<accession>A0A1H4IAZ4</accession>
<dbReference type="Gene3D" id="3.30.360.10">
    <property type="entry name" value="Dihydrodipicolinate Reductase, domain 2"/>
    <property type="match status" value="1"/>
</dbReference>
<feature type="domain" description="Gfo/Idh/MocA-like oxidoreductase N-terminal" evidence="4">
    <location>
        <begin position="13"/>
        <end position="131"/>
    </location>
</feature>
<comment type="similarity">
    <text evidence="1">Belongs to the Gfo/Idh/MocA family.</text>
</comment>
<dbReference type="PANTHER" id="PTHR22604">
    <property type="entry name" value="OXIDOREDUCTASES"/>
    <property type="match status" value="1"/>
</dbReference>
<feature type="region of interest" description="Disordered" evidence="3">
    <location>
        <begin position="329"/>
        <end position="371"/>
    </location>
</feature>
<name>A0A1H4IAZ4_9ACTN</name>
<dbReference type="InterPro" id="IPR000683">
    <property type="entry name" value="Gfo/Idh/MocA-like_OxRdtase_N"/>
</dbReference>
<dbReference type="Pfam" id="PF22725">
    <property type="entry name" value="GFO_IDH_MocA_C3"/>
    <property type="match status" value="1"/>
</dbReference>
<dbReference type="GO" id="GO:0016491">
    <property type="term" value="F:oxidoreductase activity"/>
    <property type="evidence" value="ECO:0007669"/>
    <property type="project" value="UniProtKB-KW"/>
</dbReference>
<keyword evidence="2" id="KW-0560">Oxidoreductase</keyword>
<dbReference type="GeneID" id="95509439"/>
<evidence type="ECO:0000313" key="7">
    <source>
        <dbReference type="Proteomes" id="UP000182375"/>
    </source>
</evidence>
<sequence>MSLGLGPAAPRPVRIGVLGTADIARRRMLPAFAACPLTEVAAVASRDDDRAVAQTERFGGRPVHGYAALLERDDIDAVYVPLPIALHAEWVERALLAGRHVLAEKPLTASPARTRRLLALARARGLVLMENVMFVRHPQHEAVRRLVAEGAIGAPRSFSAAFTIPELPPHDIRFSAELGGGALLDIGLYPVRAALHLLGGDLTVAGAVLHRPPDREVETSGAVLLRRPDGVTAQLTFGIGAGYRSMYEICGATGRLRVDRAFTPPADHRPALVLERAGGSETVGLEAADQVEATVRAFAEAVRGVPGAAPDHRATLRQSLLLAAVRRAASGPAPGFESPSSRPADDGPGRRGTAQRGREDVRVHVRRAGRP</sequence>
<evidence type="ECO:0000256" key="2">
    <source>
        <dbReference type="ARBA" id="ARBA00023002"/>
    </source>
</evidence>
<feature type="domain" description="GFO/IDH/MocA-like oxidoreductase" evidence="5">
    <location>
        <begin position="141"/>
        <end position="257"/>
    </location>
</feature>
<dbReference type="InterPro" id="IPR055170">
    <property type="entry name" value="GFO_IDH_MocA-like_dom"/>
</dbReference>
<dbReference type="InterPro" id="IPR050984">
    <property type="entry name" value="Gfo/Idh/MocA_domain"/>
</dbReference>
<proteinExistence type="inferred from homology"/>
<dbReference type="EMBL" id="FNTD01000003">
    <property type="protein sequence ID" value="SEB31085.1"/>
    <property type="molecule type" value="Genomic_DNA"/>
</dbReference>